<dbReference type="Pfam" id="PF00795">
    <property type="entry name" value="CN_hydrolase"/>
    <property type="match status" value="1"/>
</dbReference>
<dbReference type="SUPFAM" id="SSF56317">
    <property type="entry name" value="Carbon-nitrogen hydrolase"/>
    <property type="match status" value="1"/>
</dbReference>
<protein>
    <recommendedName>
        <fullName evidence="2">CN hydrolase domain-containing protein</fullName>
    </recommendedName>
</protein>
<dbReference type="EMBL" id="UINC01069532">
    <property type="protein sequence ID" value="SVC02986.1"/>
    <property type="molecule type" value="Genomic_DNA"/>
</dbReference>
<dbReference type="GO" id="GO:0050126">
    <property type="term" value="F:N-carbamoylputrescine amidase activity"/>
    <property type="evidence" value="ECO:0007669"/>
    <property type="project" value="TreeGrafter"/>
</dbReference>
<dbReference type="GO" id="GO:0033388">
    <property type="term" value="P:putrescine biosynthetic process from arginine"/>
    <property type="evidence" value="ECO:0007669"/>
    <property type="project" value="TreeGrafter"/>
</dbReference>
<evidence type="ECO:0000256" key="1">
    <source>
        <dbReference type="ARBA" id="ARBA00022801"/>
    </source>
</evidence>
<accession>A0A382ITN0</accession>
<dbReference type="PANTHER" id="PTHR43674:SF2">
    <property type="entry name" value="BETA-UREIDOPROPIONASE"/>
    <property type="match status" value="1"/>
</dbReference>
<dbReference type="PROSITE" id="PS50263">
    <property type="entry name" value="CN_HYDROLASE"/>
    <property type="match status" value="1"/>
</dbReference>
<reference evidence="3" key="1">
    <citation type="submission" date="2018-05" db="EMBL/GenBank/DDBJ databases">
        <authorList>
            <person name="Lanie J.A."/>
            <person name="Ng W.-L."/>
            <person name="Kazmierczak K.M."/>
            <person name="Andrzejewski T.M."/>
            <person name="Davidsen T.M."/>
            <person name="Wayne K.J."/>
            <person name="Tettelin H."/>
            <person name="Glass J.I."/>
            <person name="Rusch D."/>
            <person name="Podicherti R."/>
            <person name="Tsui H.-C.T."/>
            <person name="Winkler M.E."/>
        </authorList>
    </citation>
    <scope>NUCLEOTIDE SEQUENCE</scope>
</reference>
<evidence type="ECO:0000259" key="2">
    <source>
        <dbReference type="PROSITE" id="PS50263"/>
    </source>
</evidence>
<keyword evidence="1" id="KW-0378">Hydrolase</keyword>
<dbReference type="InterPro" id="IPR003010">
    <property type="entry name" value="C-N_Hydrolase"/>
</dbReference>
<dbReference type="PANTHER" id="PTHR43674">
    <property type="entry name" value="NITRILASE C965.09-RELATED"/>
    <property type="match status" value="1"/>
</dbReference>
<dbReference type="InterPro" id="IPR050345">
    <property type="entry name" value="Aliph_Amidase/BUP"/>
</dbReference>
<sequence length="144" mass="16454">MRLNIGVFQYKMRDEPSLKKIQRLENHLKKNNTLDLIVCPELFLSGYGSHKKIKEFAEVKDGEYAIKISLLAKKYETAILYGYPEIEKYSLFNAAQLFSSTGQSLINHRKQLLPPTAKESTIFNRGNNDSIINFKGIKIAVVIC</sequence>
<feature type="domain" description="CN hydrolase" evidence="2">
    <location>
        <begin position="3"/>
        <end position="144"/>
    </location>
</feature>
<feature type="non-terminal residue" evidence="3">
    <location>
        <position position="144"/>
    </location>
</feature>
<organism evidence="3">
    <name type="scientific">marine metagenome</name>
    <dbReference type="NCBI Taxonomy" id="408172"/>
    <lineage>
        <taxon>unclassified sequences</taxon>
        <taxon>metagenomes</taxon>
        <taxon>ecological metagenomes</taxon>
    </lineage>
</organism>
<dbReference type="InterPro" id="IPR036526">
    <property type="entry name" value="C-N_Hydrolase_sf"/>
</dbReference>
<evidence type="ECO:0000313" key="3">
    <source>
        <dbReference type="EMBL" id="SVC02986.1"/>
    </source>
</evidence>
<name>A0A382ITN0_9ZZZZ</name>
<proteinExistence type="predicted"/>
<gene>
    <name evidence="3" type="ORF">METZ01_LOCUS255840</name>
</gene>
<dbReference type="AlphaFoldDB" id="A0A382ITN0"/>
<dbReference type="Gene3D" id="3.60.110.10">
    <property type="entry name" value="Carbon-nitrogen hydrolase"/>
    <property type="match status" value="1"/>
</dbReference>